<comment type="caution">
    <text evidence="11">The sequence shown here is derived from an EMBL/GenBank/DDBJ whole genome shotgun (WGS) entry which is preliminary data.</text>
</comment>
<dbReference type="AlphaFoldDB" id="A0A8J6R649"/>
<dbReference type="GO" id="GO:0071709">
    <property type="term" value="P:membrane assembly"/>
    <property type="evidence" value="ECO:0007669"/>
    <property type="project" value="InterPro"/>
</dbReference>
<dbReference type="RefSeq" id="WP_191156127.1">
    <property type="nucleotide sequence ID" value="NZ_JACWUN010000010.1"/>
</dbReference>
<keyword evidence="2" id="KW-1134">Transmembrane beta strand</keyword>
<feature type="chain" id="PRO_5039911002" description="Outer membrane protein assembly factor BamA" evidence="9">
    <location>
        <begin position="21"/>
        <end position="747"/>
    </location>
</feature>
<keyword evidence="6" id="KW-0472">Membrane</keyword>
<dbReference type="GO" id="GO:0009279">
    <property type="term" value="C:cell outer membrane"/>
    <property type="evidence" value="ECO:0007669"/>
    <property type="project" value="UniProtKB-UniRule"/>
</dbReference>
<keyword evidence="12" id="KW-1185">Reference proteome</keyword>
<evidence type="ECO:0000256" key="1">
    <source>
        <dbReference type="ARBA" id="ARBA00004370"/>
    </source>
</evidence>
<evidence type="ECO:0000256" key="4">
    <source>
        <dbReference type="ARBA" id="ARBA00022729"/>
    </source>
</evidence>
<evidence type="ECO:0000256" key="2">
    <source>
        <dbReference type="ARBA" id="ARBA00022452"/>
    </source>
</evidence>
<feature type="domain" description="POTRA" evidence="10">
    <location>
        <begin position="266"/>
        <end position="344"/>
    </location>
</feature>
<dbReference type="HAMAP" id="MF_01430">
    <property type="entry name" value="OM_assembly_BamA"/>
    <property type="match status" value="1"/>
</dbReference>
<evidence type="ECO:0000259" key="10">
    <source>
        <dbReference type="PROSITE" id="PS51779"/>
    </source>
</evidence>
<sequence length="747" mass="84980">MSRSLMVALFLVFVATFSLAAEEFRVAQVQIEGNRRVATAAIRGAITINPGDVVSYAQVDENLKNIFALGGFHDVTARIAEVQGSTILVFELEEQPLVRTLEFRDNKKLSDQKLRDNTTLKPPFIFDHNRVRNSVQELKNVYIKDAYHAVDINTQLNIDNRGEATLVYLIDEGRKIRVKNINFIGNEVLKKRALLKSIETKERWFLSWLTGRGVYLEEVIEIDIERIKMAYYDIGYQDVIVQQPQVTLIDNKYLNIDIEIDEGPQYRVGALRVSGDLLFPEDELLKQVQLKEGEVFSRLQLRDSILALTDLYADRGYAYVNVVPLTARKADELLFDIELEIEQGVQVSIERVDISGNIRTRDKVIRREIPVIEGELYSSSKMKEANRRVRNLGFFEEVQITDKRGSAEDLSVVEVAVEERLTGTFSIGLGYSSVDKLMAQGSISQENFLGRGLTLNLSGSVGSKSNTYSLAVTDPYFLDTDWTLGGEVYRSQREFRDYDDERTGGAIRAGHSVSRNSRVFLTYRYEQKEITNLSAVALANQFIADQEGRSTLSSITTQWVRNSTDFFEDPSRGGVTRISLEYAGLGGTEHFLRPIASHRHFFPLFWGTVFSIHGEIGYITSTRGDEVSLSERFFLGGIRTIRGFKTREVGPRGDDGIYIGGEKMGYFNMEYLFPIYRSLGLQGVLFYDTGNAWRDNEEYFSDMRHSAGAGIRWRSPLGPLRFEWGYNLDPRDDEKQSVFEFTIGRPF</sequence>
<dbReference type="Gene3D" id="3.10.20.310">
    <property type="entry name" value="membrane protein fhac"/>
    <property type="match status" value="5"/>
</dbReference>
<feature type="signal peptide" evidence="9">
    <location>
        <begin position="1"/>
        <end position="20"/>
    </location>
</feature>
<evidence type="ECO:0000313" key="11">
    <source>
        <dbReference type="EMBL" id="MBD1401004.1"/>
    </source>
</evidence>
<dbReference type="PANTHER" id="PTHR12815">
    <property type="entry name" value="SORTING AND ASSEMBLY MACHINERY SAMM50 PROTEIN FAMILY MEMBER"/>
    <property type="match status" value="1"/>
</dbReference>
<evidence type="ECO:0000313" key="12">
    <source>
        <dbReference type="Proteomes" id="UP000632828"/>
    </source>
</evidence>
<evidence type="ECO:0000256" key="5">
    <source>
        <dbReference type="ARBA" id="ARBA00022737"/>
    </source>
</evidence>
<keyword evidence="7" id="KW-0998">Cell outer membrane</keyword>
<comment type="subcellular location">
    <subcellularLocation>
        <location evidence="1">Membrane</location>
    </subcellularLocation>
</comment>
<evidence type="ECO:0000256" key="9">
    <source>
        <dbReference type="SAM" id="SignalP"/>
    </source>
</evidence>
<dbReference type="NCBIfam" id="TIGR03303">
    <property type="entry name" value="OM_YaeT"/>
    <property type="match status" value="1"/>
</dbReference>
<evidence type="ECO:0000256" key="7">
    <source>
        <dbReference type="ARBA" id="ARBA00023237"/>
    </source>
</evidence>
<keyword evidence="5" id="KW-0677">Repeat</keyword>
<keyword evidence="4 9" id="KW-0732">Signal</keyword>
<dbReference type="Gene3D" id="2.40.160.50">
    <property type="entry name" value="membrane protein fhac: a member of the omp85/tpsb transporter family"/>
    <property type="match status" value="1"/>
</dbReference>
<protein>
    <recommendedName>
        <fullName evidence="8">Outer membrane protein assembly factor BamA</fullName>
    </recommendedName>
</protein>
<evidence type="ECO:0000256" key="3">
    <source>
        <dbReference type="ARBA" id="ARBA00022692"/>
    </source>
</evidence>
<evidence type="ECO:0000256" key="8">
    <source>
        <dbReference type="NCBIfam" id="TIGR03303"/>
    </source>
</evidence>
<evidence type="ECO:0000256" key="6">
    <source>
        <dbReference type="ARBA" id="ARBA00023136"/>
    </source>
</evidence>
<organism evidence="11 12">
    <name type="scientific">Pelovirga terrestris</name>
    <dbReference type="NCBI Taxonomy" id="2771352"/>
    <lineage>
        <taxon>Bacteria</taxon>
        <taxon>Pseudomonadati</taxon>
        <taxon>Thermodesulfobacteriota</taxon>
        <taxon>Desulfuromonadia</taxon>
        <taxon>Geobacterales</taxon>
        <taxon>Geobacteraceae</taxon>
        <taxon>Pelovirga</taxon>
    </lineage>
</organism>
<gene>
    <name evidence="11" type="primary">bamA</name>
    <name evidence="11" type="ORF">ICT70_09995</name>
</gene>
<proteinExistence type="inferred from homology"/>
<dbReference type="InterPro" id="IPR000184">
    <property type="entry name" value="Bac_surfAg_D15"/>
</dbReference>
<dbReference type="InterPro" id="IPR010827">
    <property type="entry name" value="BamA/TamA_POTRA"/>
</dbReference>
<dbReference type="EMBL" id="JACWUN010000010">
    <property type="protein sequence ID" value="MBD1401004.1"/>
    <property type="molecule type" value="Genomic_DNA"/>
</dbReference>
<name>A0A8J6R649_9BACT</name>
<dbReference type="PIRSF" id="PIRSF006076">
    <property type="entry name" value="OM_assembly_OMP85"/>
    <property type="match status" value="1"/>
</dbReference>
<keyword evidence="3" id="KW-0812">Transmembrane</keyword>
<dbReference type="InterPro" id="IPR039910">
    <property type="entry name" value="D15-like"/>
</dbReference>
<dbReference type="SUPFAM" id="SSF56935">
    <property type="entry name" value="Porins"/>
    <property type="match status" value="1"/>
</dbReference>
<feature type="domain" description="POTRA" evidence="10">
    <location>
        <begin position="347"/>
        <end position="420"/>
    </location>
</feature>
<dbReference type="Pfam" id="PF01103">
    <property type="entry name" value="Omp85"/>
    <property type="match status" value="1"/>
</dbReference>
<feature type="domain" description="POTRA" evidence="10">
    <location>
        <begin position="24"/>
        <end position="95"/>
    </location>
</feature>
<reference evidence="11" key="1">
    <citation type="submission" date="2020-09" db="EMBL/GenBank/DDBJ databases">
        <title>Pelobacter alkaliphilus sp. nov., a novel anaerobic arsenate-reducing bacterium from terrestrial mud volcano.</title>
        <authorList>
            <person name="Khomyakova M.A."/>
            <person name="Merkel A.Y."/>
            <person name="Slobodkin A.I."/>
        </authorList>
    </citation>
    <scope>NUCLEOTIDE SEQUENCE</scope>
    <source>
        <strain evidence="11">M08fum</strain>
    </source>
</reference>
<dbReference type="InterPro" id="IPR023707">
    <property type="entry name" value="OM_assembly_BamA"/>
</dbReference>
<dbReference type="PROSITE" id="PS51779">
    <property type="entry name" value="POTRA"/>
    <property type="match status" value="3"/>
</dbReference>
<dbReference type="PANTHER" id="PTHR12815:SF23">
    <property type="entry name" value="OUTER MEMBRANE PROTEIN ASSEMBLY FACTOR BAMA"/>
    <property type="match status" value="1"/>
</dbReference>
<dbReference type="Pfam" id="PF07244">
    <property type="entry name" value="POTRA"/>
    <property type="match status" value="5"/>
</dbReference>
<accession>A0A8J6R649</accession>
<dbReference type="InterPro" id="IPR034746">
    <property type="entry name" value="POTRA"/>
</dbReference>
<dbReference type="Proteomes" id="UP000632828">
    <property type="component" value="Unassembled WGS sequence"/>
</dbReference>